<dbReference type="Pfam" id="PF00530">
    <property type="entry name" value="SRCR"/>
    <property type="match status" value="2"/>
</dbReference>
<dbReference type="FunFam" id="3.10.250.10:FF:000006">
    <property type="entry name" value="neurotrypsin isoform X2"/>
    <property type="match status" value="2"/>
</dbReference>
<evidence type="ECO:0000256" key="2">
    <source>
        <dbReference type="ARBA" id="ARBA00022525"/>
    </source>
</evidence>
<dbReference type="GO" id="GO:0005524">
    <property type="term" value="F:ATP binding"/>
    <property type="evidence" value="ECO:0007669"/>
    <property type="project" value="UniProtKB-KW"/>
</dbReference>
<feature type="disulfide bond" evidence="12">
    <location>
        <begin position="150"/>
        <end position="214"/>
    </location>
</feature>
<dbReference type="InterPro" id="IPR001190">
    <property type="entry name" value="SRCR"/>
</dbReference>
<evidence type="ECO:0000256" key="11">
    <source>
        <dbReference type="ARBA" id="ARBA00023180"/>
    </source>
</evidence>
<dbReference type="SMART" id="SM00202">
    <property type="entry name" value="SR"/>
    <property type="match status" value="2"/>
</dbReference>
<dbReference type="PANTHER" id="PTHR48071:SF15">
    <property type="entry name" value="SRCR DOMAIN-CONTAINING PROTEIN"/>
    <property type="match status" value="1"/>
</dbReference>
<dbReference type="PROSITE" id="PS00420">
    <property type="entry name" value="SRCR_1"/>
    <property type="match status" value="1"/>
</dbReference>
<dbReference type="GO" id="GO:0005615">
    <property type="term" value="C:extracellular space"/>
    <property type="evidence" value="ECO:0007669"/>
    <property type="project" value="TreeGrafter"/>
</dbReference>
<dbReference type="SMART" id="SM00241">
    <property type="entry name" value="ZP"/>
    <property type="match status" value="1"/>
</dbReference>
<evidence type="ECO:0000256" key="13">
    <source>
        <dbReference type="SAM" id="MobiDB-lite"/>
    </source>
</evidence>
<reference evidence="16 17" key="1">
    <citation type="submission" date="2018-01" db="EMBL/GenBank/DDBJ databases">
        <title>Comparison of the Chinese Bamboo Partridge and Red Junglefowl genome sequences highlights the importance of demography in genome evolution.</title>
        <authorList>
            <person name="Tiley G.P."/>
            <person name="Kimball R.T."/>
            <person name="Braun E.L."/>
            <person name="Burleigh J.G."/>
        </authorList>
    </citation>
    <scope>NUCLEOTIDE SEQUENCE [LARGE SCALE GENOMIC DNA]</scope>
    <source>
        <strain evidence="16">RTK389</strain>
        <tissue evidence="16">Blood</tissue>
    </source>
</reference>
<feature type="disulfide bond" evidence="12">
    <location>
        <begin position="194"/>
        <end position="204"/>
    </location>
</feature>
<feature type="disulfide bond" evidence="12">
    <location>
        <begin position="45"/>
        <end position="106"/>
    </location>
</feature>
<keyword evidence="6" id="KW-0677">Repeat</keyword>
<evidence type="ECO:0000256" key="4">
    <source>
        <dbReference type="ARBA" id="ARBA00022727"/>
    </source>
</evidence>
<dbReference type="Gene3D" id="2.60.40.4100">
    <property type="entry name" value="Zona pellucida, ZP-C domain"/>
    <property type="match status" value="1"/>
</dbReference>
<feature type="domain" description="ZP" evidence="15">
    <location>
        <begin position="85"/>
        <end position="470"/>
    </location>
</feature>
<proteinExistence type="predicted"/>
<keyword evidence="3" id="KW-0808">Transferase</keyword>
<dbReference type="InterPro" id="IPR036772">
    <property type="entry name" value="SRCR-like_dom_sf"/>
</dbReference>
<keyword evidence="9" id="KW-0067">ATP-binding</keyword>
<feature type="compositionally biased region" description="Low complexity" evidence="13">
    <location>
        <begin position="242"/>
        <end position="279"/>
    </location>
</feature>
<dbReference type="Pfam" id="PF23344">
    <property type="entry name" value="ZP-N"/>
    <property type="match status" value="1"/>
</dbReference>
<keyword evidence="5" id="KW-0732">Signal</keyword>
<dbReference type="InterPro" id="IPR055356">
    <property type="entry name" value="ZP-N"/>
</dbReference>
<keyword evidence="10 12" id="KW-1015">Disulfide bond</keyword>
<keyword evidence="11" id="KW-0325">Glycoprotein</keyword>
<evidence type="ECO:0000256" key="7">
    <source>
        <dbReference type="ARBA" id="ARBA00022741"/>
    </source>
</evidence>
<evidence type="ECO:0000256" key="10">
    <source>
        <dbReference type="ARBA" id="ARBA00023157"/>
    </source>
</evidence>
<dbReference type="GO" id="GO:0004252">
    <property type="term" value="F:serine-type endopeptidase activity"/>
    <property type="evidence" value="ECO:0007669"/>
    <property type="project" value="TreeGrafter"/>
</dbReference>
<dbReference type="Gene3D" id="3.10.250.10">
    <property type="entry name" value="SRCR-like domain"/>
    <property type="match status" value="2"/>
</dbReference>
<accession>A0A2P4SW29</accession>
<evidence type="ECO:0000313" key="16">
    <source>
        <dbReference type="EMBL" id="POI28299.1"/>
    </source>
</evidence>
<dbReference type="AlphaFoldDB" id="A0A2P4SW29"/>
<evidence type="ECO:0000256" key="8">
    <source>
        <dbReference type="ARBA" id="ARBA00022777"/>
    </source>
</evidence>
<organism evidence="16 17">
    <name type="scientific">Bambusicola thoracicus</name>
    <name type="common">Chinese bamboo-partridge</name>
    <name type="synonym">Perdix thoracica</name>
    <dbReference type="NCBI Taxonomy" id="9083"/>
    <lineage>
        <taxon>Eukaryota</taxon>
        <taxon>Metazoa</taxon>
        <taxon>Chordata</taxon>
        <taxon>Craniata</taxon>
        <taxon>Vertebrata</taxon>
        <taxon>Euteleostomi</taxon>
        <taxon>Archelosauria</taxon>
        <taxon>Archosauria</taxon>
        <taxon>Dinosauria</taxon>
        <taxon>Saurischia</taxon>
        <taxon>Theropoda</taxon>
        <taxon>Coelurosauria</taxon>
        <taxon>Aves</taxon>
        <taxon>Neognathae</taxon>
        <taxon>Galloanserae</taxon>
        <taxon>Galliformes</taxon>
        <taxon>Phasianidae</taxon>
        <taxon>Perdicinae</taxon>
        <taxon>Bambusicola</taxon>
    </lineage>
</organism>
<dbReference type="InterPro" id="IPR001507">
    <property type="entry name" value="ZP_dom"/>
</dbReference>
<gene>
    <name evidence="16" type="ORF">CIB84_007950</name>
</gene>
<evidence type="ECO:0000259" key="14">
    <source>
        <dbReference type="PROSITE" id="PS50287"/>
    </source>
</evidence>
<evidence type="ECO:0000259" key="15">
    <source>
        <dbReference type="PROSITE" id="PS51034"/>
    </source>
</evidence>
<dbReference type="PRINTS" id="PR00258">
    <property type="entry name" value="SPERACTRCPTR"/>
</dbReference>
<evidence type="ECO:0000256" key="3">
    <source>
        <dbReference type="ARBA" id="ARBA00022679"/>
    </source>
</evidence>
<evidence type="ECO:0000256" key="6">
    <source>
        <dbReference type="ARBA" id="ARBA00022737"/>
    </source>
</evidence>
<dbReference type="PROSITE" id="PS01331">
    <property type="entry name" value="THYMIDYLATE_KINASE"/>
    <property type="match status" value="1"/>
</dbReference>
<feature type="disulfide bond" evidence="12">
    <location>
        <begin position="32"/>
        <end position="96"/>
    </location>
</feature>
<dbReference type="GO" id="GO:0031638">
    <property type="term" value="P:zymogen activation"/>
    <property type="evidence" value="ECO:0007669"/>
    <property type="project" value="TreeGrafter"/>
</dbReference>
<evidence type="ECO:0000256" key="12">
    <source>
        <dbReference type="PROSITE-ProRule" id="PRU00196"/>
    </source>
</evidence>
<dbReference type="EMBL" id="PPHD01019964">
    <property type="protein sequence ID" value="POI28299.1"/>
    <property type="molecule type" value="Genomic_DNA"/>
</dbReference>
<dbReference type="InterPro" id="IPR018095">
    <property type="entry name" value="Thymidylate_kin_CS"/>
</dbReference>
<dbReference type="InterPro" id="IPR055355">
    <property type="entry name" value="ZP-C"/>
</dbReference>
<dbReference type="GO" id="GO:0006233">
    <property type="term" value="P:dTDP biosynthetic process"/>
    <property type="evidence" value="ECO:0007669"/>
    <property type="project" value="InterPro"/>
</dbReference>
<feature type="domain" description="SRCR" evidence="14">
    <location>
        <begin position="125"/>
        <end position="225"/>
    </location>
</feature>
<evidence type="ECO:0000313" key="17">
    <source>
        <dbReference type="Proteomes" id="UP000237246"/>
    </source>
</evidence>
<evidence type="ECO:0000256" key="5">
    <source>
        <dbReference type="ARBA" id="ARBA00022729"/>
    </source>
</evidence>
<dbReference type="Gene3D" id="2.60.40.3210">
    <property type="entry name" value="Zona pellucida, ZP-N domain"/>
    <property type="match status" value="1"/>
</dbReference>
<keyword evidence="4" id="KW-0545">Nucleotide biosynthesis</keyword>
<protein>
    <submittedName>
        <fullName evidence="16">Uncharacterized protein</fullName>
    </submittedName>
</protein>
<feature type="non-terminal residue" evidence="16">
    <location>
        <position position="1"/>
    </location>
</feature>
<sequence length="490" mass="53676">DVPALSLRLADGDSRCSGRVELYYNSSWGTVCDDGWDLGAVEVVCRQLGCGEPMLAVSEAQFGQGSGNILLDEVQCRGDEDSLWDCSHGGIGVHNCQPKEDAGVICAEPVTPPVPTEPVPDELCLRLVNGDNECSGRLEVFQNGSWGTICDDEWNTNSARVVCRELSCGDSLSAKNSAFFGEGMGDILMEDVKCTGDESFLVQCSHRELGMHDCLHREDAGVICTGSVDLTTPGTTDPIEFTTAETSGTTSPTPGPAATTSLGASTTPSVSSTLPVSSTLDDTRISTSTLTCLPTYMRAIIRRSYINSRGYLASDIHLRDPRCKPVIGSYHVMFRIPYNGCGTQRLEFIPMNPFSLSMRAAPYYVMPNRDLFVRATLYSTQSNLMLFADTCVVSPNPHDFVTVASDIIRNGCARDPTYRSYLPPDRRMVQFRFRAPSFISRYSSVYLQCKMAVCDRYDYSSRCYQGCIARGKRSTRDGDENVITVVSRLQ</sequence>
<dbReference type="GO" id="GO:0005886">
    <property type="term" value="C:plasma membrane"/>
    <property type="evidence" value="ECO:0007669"/>
    <property type="project" value="TreeGrafter"/>
</dbReference>
<comment type="subcellular location">
    <subcellularLocation>
        <location evidence="1">Secreted</location>
    </subcellularLocation>
</comment>
<dbReference type="PROSITE" id="PS51034">
    <property type="entry name" value="ZP_2"/>
    <property type="match status" value="1"/>
</dbReference>
<dbReference type="GO" id="GO:0004798">
    <property type="term" value="F:dTMP kinase activity"/>
    <property type="evidence" value="ECO:0007669"/>
    <property type="project" value="InterPro"/>
</dbReference>
<dbReference type="Proteomes" id="UP000237246">
    <property type="component" value="Unassembled WGS sequence"/>
</dbReference>
<dbReference type="InterPro" id="IPR042235">
    <property type="entry name" value="ZP-C_dom"/>
</dbReference>
<evidence type="ECO:0000256" key="1">
    <source>
        <dbReference type="ARBA" id="ARBA00004613"/>
    </source>
</evidence>
<dbReference type="PROSITE" id="PS50287">
    <property type="entry name" value="SRCR_2"/>
    <property type="match status" value="2"/>
</dbReference>
<keyword evidence="17" id="KW-1185">Reference proteome</keyword>
<name>A0A2P4SW29_BAMTH</name>
<keyword evidence="8" id="KW-0418">Kinase</keyword>
<dbReference type="Pfam" id="PF00100">
    <property type="entry name" value="Zona_pellucida"/>
    <property type="match status" value="1"/>
</dbReference>
<keyword evidence="7" id="KW-0547">Nucleotide-binding</keyword>
<dbReference type="OrthoDB" id="10063988at2759"/>
<evidence type="ECO:0000256" key="9">
    <source>
        <dbReference type="ARBA" id="ARBA00022840"/>
    </source>
</evidence>
<feature type="domain" description="SRCR" evidence="14">
    <location>
        <begin position="7"/>
        <end position="107"/>
    </location>
</feature>
<keyword evidence="2" id="KW-0964">Secreted</keyword>
<feature type="region of interest" description="Disordered" evidence="13">
    <location>
        <begin position="235"/>
        <end position="279"/>
    </location>
</feature>
<dbReference type="PANTHER" id="PTHR48071">
    <property type="entry name" value="SRCR DOMAIN-CONTAINING PROTEIN"/>
    <property type="match status" value="1"/>
</dbReference>
<dbReference type="SUPFAM" id="SSF56487">
    <property type="entry name" value="SRCR-like"/>
    <property type="match status" value="2"/>
</dbReference>
<feature type="disulfide bond" evidence="12">
    <location>
        <begin position="76"/>
        <end position="86"/>
    </location>
</feature>
<feature type="disulfide bond" evidence="12">
    <location>
        <begin position="163"/>
        <end position="224"/>
    </location>
</feature>
<comment type="caution">
    <text evidence="16">The sequence shown here is derived from an EMBL/GenBank/DDBJ whole genome shotgun (WGS) entry which is preliminary data.</text>
</comment>